<feature type="region of interest" description="Disordered" evidence="1">
    <location>
        <begin position="13"/>
        <end position="122"/>
    </location>
</feature>
<evidence type="ECO:0000256" key="1">
    <source>
        <dbReference type="SAM" id="MobiDB-lite"/>
    </source>
</evidence>
<feature type="compositionally biased region" description="Basic and acidic residues" evidence="1">
    <location>
        <begin position="99"/>
        <end position="122"/>
    </location>
</feature>
<dbReference type="EnsemblMetazoa" id="CJA20068b.1">
    <property type="protein sequence ID" value="CJA20068b.1"/>
    <property type="gene ID" value="WBGene00175639"/>
</dbReference>
<reference evidence="3" key="1">
    <citation type="submission" date="2010-08" db="EMBL/GenBank/DDBJ databases">
        <authorList>
            <consortium name="Caenorhabditis japonica Sequencing Consortium"/>
            <person name="Wilson R.K."/>
        </authorList>
    </citation>
    <scope>NUCLEOTIDE SEQUENCE [LARGE SCALE GENOMIC DNA]</scope>
    <source>
        <strain evidence="3">DF5081</strain>
    </source>
</reference>
<dbReference type="Proteomes" id="UP000005237">
    <property type="component" value="Unassembled WGS sequence"/>
</dbReference>
<organism evidence="2 3">
    <name type="scientific">Caenorhabditis japonica</name>
    <dbReference type="NCBI Taxonomy" id="281687"/>
    <lineage>
        <taxon>Eukaryota</taxon>
        <taxon>Metazoa</taxon>
        <taxon>Ecdysozoa</taxon>
        <taxon>Nematoda</taxon>
        <taxon>Chromadorea</taxon>
        <taxon>Rhabditida</taxon>
        <taxon>Rhabditina</taxon>
        <taxon>Rhabditomorpha</taxon>
        <taxon>Rhabditoidea</taxon>
        <taxon>Rhabditidae</taxon>
        <taxon>Peloderinae</taxon>
        <taxon>Caenorhabditis</taxon>
    </lineage>
</organism>
<accession>A0A8R1IBU1</accession>
<feature type="compositionally biased region" description="Polar residues" evidence="1">
    <location>
        <begin position="13"/>
        <end position="32"/>
    </location>
</feature>
<keyword evidence="3" id="KW-1185">Reference proteome</keyword>
<proteinExistence type="predicted"/>
<evidence type="ECO:0000313" key="2">
    <source>
        <dbReference type="EnsemblMetazoa" id="CJA20068b.1"/>
    </source>
</evidence>
<feature type="compositionally biased region" description="Acidic residues" evidence="1">
    <location>
        <begin position="89"/>
        <end position="98"/>
    </location>
</feature>
<name>A0A8R1IBU1_CAEJA</name>
<dbReference type="AlphaFoldDB" id="A0A8R1IBU1"/>
<reference evidence="2" key="2">
    <citation type="submission" date="2022-06" db="UniProtKB">
        <authorList>
            <consortium name="EnsemblMetazoa"/>
        </authorList>
    </citation>
    <scope>IDENTIFICATION</scope>
    <source>
        <strain evidence="2">DF5081</strain>
    </source>
</reference>
<protein>
    <submittedName>
        <fullName evidence="2">Uncharacterized protein</fullName>
    </submittedName>
</protein>
<sequence length="122" mass="13343">MIGGLQRAAMQLRSTEVSDSACINNETSTSGTAAEEYAYSWQNEHGPLSVATRKSETPPPEPNIDSDGSQFNFDTAIEDKAMGKSLDAMEVDEQESDGDDKKESGSDKERRSDAKMFDVNEK</sequence>
<evidence type="ECO:0000313" key="3">
    <source>
        <dbReference type="Proteomes" id="UP000005237"/>
    </source>
</evidence>